<accession>A0A8S4GB96</accession>
<dbReference type="Proteomes" id="UP000653454">
    <property type="component" value="Unassembled WGS sequence"/>
</dbReference>
<evidence type="ECO:0000256" key="6">
    <source>
        <dbReference type="SAM" id="Phobius"/>
    </source>
</evidence>
<evidence type="ECO:0000256" key="2">
    <source>
        <dbReference type="ARBA" id="ARBA00022692"/>
    </source>
</evidence>
<evidence type="ECO:0000313" key="7">
    <source>
        <dbReference type="EMBL" id="CAG9137204.1"/>
    </source>
</evidence>
<keyword evidence="8" id="KW-1185">Reference proteome</keyword>
<proteinExistence type="inferred from homology"/>
<dbReference type="Pfam" id="PF03062">
    <property type="entry name" value="MBOAT"/>
    <property type="match status" value="1"/>
</dbReference>
<evidence type="ECO:0000256" key="5">
    <source>
        <dbReference type="ARBA" id="ARBA00038268"/>
    </source>
</evidence>
<comment type="similarity">
    <text evidence="5">Belongs to the membrane-bound acyltransferase family. HHAT subfamily.</text>
</comment>
<evidence type="ECO:0000256" key="3">
    <source>
        <dbReference type="ARBA" id="ARBA00022989"/>
    </source>
</evidence>
<dbReference type="GO" id="GO:0005783">
    <property type="term" value="C:endoplasmic reticulum"/>
    <property type="evidence" value="ECO:0007669"/>
    <property type="project" value="TreeGrafter"/>
</dbReference>
<name>A0A8S4GB96_PLUXY</name>
<comment type="caution">
    <text evidence="7">The sequence shown here is derived from an EMBL/GenBank/DDBJ whole genome shotgun (WGS) entry which is preliminary data.</text>
</comment>
<protein>
    <submittedName>
        <fullName evidence="7">(diamondback moth) hypothetical protein</fullName>
    </submittedName>
</protein>
<comment type="subcellular location">
    <subcellularLocation>
        <location evidence="1">Membrane</location>
        <topology evidence="1">Multi-pass membrane protein</topology>
    </subcellularLocation>
</comment>
<reference evidence="7" key="1">
    <citation type="submission" date="2020-11" db="EMBL/GenBank/DDBJ databases">
        <authorList>
            <person name="Whiteford S."/>
        </authorList>
    </citation>
    <scope>NUCLEOTIDE SEQUENCE</scope>
</reference>
<dbReference type="GO" id="GO:0016020">
    <property type="term" value="C:membrane"/>
    <property type="evidence" value="ECO:0007669"/>
    <property type="project" value="UniProtKB-SubCell"/>
</dbReference>
<keyword evidence="3 6" id="KW-1133">Transmembrane helix</keyword>
<sequence>MQENIELLRKLPPIALSGGGLWMGLEFHVKYVIIYGVASAFTALDNIETPPNPRCIARIHVYSQMWRYFDVGLYRFLIKFIYLPCLTELSKYGARISKTIQKLLASLATFLFIFLWHGTTWAIFIWMTLNYFGITVESYAKEVAKSDGYNKFKKTILKTAVTSPFLKFMNRITTEA</sequence>
<dbReference type="PANTHER" id="PTHR13285:SF18">
    <property type="entry name" value="PROTEIN-CYSTEINE N-PALMITOYLTRANSFERASE RASP"/>
    <property type="match status" value="1"/>
</dbReference>
<dbReference type="EMBL" id="CAJHNJ030000193">
    <property type="protein sequence ID" value="CAG9137204.1"/>
    <property type="molecule type" value="Genomic_DNA"/>
</dbReference>
<evidence type="ECO:0000256" key="4">
    <source>
        <dbReference type="ARBA" id="ARBA00023136"/>
    </source>
</evidence>
<evidence type="ECO:0000256" key="1">
    <source>
        <dbReference type="ARBA" id="ARBA00004141"/>
    </source>
</evidence>
<keyword evidence="4 6" id="KW-0472">Membrane</keyword>
<dbReference type="InterPro" id="IPR004299">
    <property type="entry name" value="MBOAT_fam"/>
</dbReference>
<evidence type="ECO:0000313" key="8">
    <source>
        <dbReference type="Proteomes" id="UP000653454"/>
    </source>
</evidence>
<dbReference type="GO" id="GO:0016409">
    <property type="term" value="F:palmitoyltransferase activity"/>
    <property type="evidence" value="ECO:0007669"/>
    <property type="project" value="TreeGrafter"/>
</dbReference>
<dbReference type="AlphaFoldDB" id="A0A8S4GB96"/>
<organism evidence="7 8">
    <name type="scientific">Plutella xylostella</name>
    <name type="common">Diamondback moth</name>
    <name type="synonym">Plutella maculipennis</name>
    <dbReference type="NCBI Taxonomy" id="51655"/>
    <lineage>
        <taxon>Eukaryota</taxon>
        <taxon>Metazoa</taxon>
        <taxon>Ecdysozoa</taxon>
        <taxon>Arthropoda</taxon>
        <taxon>Hexapoda</taxon>
        <taxon>Insecta</taxon>
        <taxon>Pterygota</taxon>
        <taxon>Neoptera</taxon>
        <taxon>Endopterygota</taxon>
        <taxon>Lepidoptera</taxon>
        <taxon>Glossata</taxon>
        <taxon>Ditrysia</taxon>
        <taxon>Yponomeutoidea</taxon>
        <taxon>Plutellidae</taxon>
        <taxon>Plutella</taxon>
    </lineage>
</organism>
<dbReference type="PANTHER" id="PTHR13285">
    <property type="entry name" value="ACYLTRANSFERASE"/>
    <property type="match status" value="1"/>
</dbReference>
<dbReference type="InterPro" id="IPR051085">
    <property type="entry name" value="MB_O-acyltransferase"/>
</dbReference>
<keyword evidence="2 6" id="KW-0812">Transmembrane</keyword>
<feature type="transmembrane region" description="Helical" evidence="6">
    <location>
        <begin position="103"/>
        <end position="129"/>
    </location>
</feature>
<gene>
    <name evidence="7" type="ORF">PLXY2_LOCUS15443</name>
</gene>